<protein>
    <submittedName>
        <fullName evidence="2">Ketopantoate reductase</fullName>
    </submittedName>
</protein>
<evidence type="ECO:0000313" key="2">
    <source>
        <dbReference type="EMBL" id="SDD93871.1"/>
    </source>
</evidence>
<evidence type="ECO:0000259" key="1">
    <source>
        <dbReference type="Pfam" id="PF02558"/>
    </source>
</evidence>
<dbReference type="STRING" id="675864.SAMN04489747_2099"/>
<dbReference type="Pfam" id="PF02558">
    <property type="entry name" value="ApbA"/>
    <property type="match status" value="1"/>
</dbReference>
<dbReference type="EMBL" id="LT629688">
    <property type="protein sequence ID" value="SDD93871.1"/>
    <property type="molecule type" value="Genomic_DNA"/>
</dbReference>
<organism evidence="2 3">
    <name type="scientific">Auraticoccus monumenti</name>
    <dbReference type="NCBI Taxonomy" id="675864"/>
    <lineage>
        <taxon>Bacteria</taxon>
        <taxon>Bacillati</taxon>
        <taxon>Actinomycetota</taxon>
        <taxon>Actinomycetes</taxon>
        <taxon>Propionibacteriales</taxon>
        <taxon>Propionibacteriaceae</taxon>
        <taxon>Auraticoccus</taxon>
    </lineage>
</organism>
<keyword evidence="3" id="KW-1185">Reference proteome</keyword>
<accession>A0A1G6YU89</accession>
<gene>
    <name evidence="2" type="ORF">SAMN04489747_2099</name>
</gene>
<dbReference type="SUPFAM" id="SSF51735">
    <property type="entry name" value="NAD(P)-binding Rossmann-fold domains"/>
    <property type="match status" value="1"/>
</dbReference>
<name>A0A1G6YU89_9ACTN</name>
<dbReference type="Gene3D" id="3.40.50.720">
    <property type="entry name" value="NAD(P)-binding Rossmann-like Domain"/>
    <property type="match status" value="1"/>
</dbReference>
<dbReference type="AlphaFoldDB" id="A0A1G6YU89"/>
<dbReference type="Proteomes" id="UP000198546">
    <property type="component" value="Chromosome i"/>
</dbReference>
<dbReference type="InterPro" id="IPR036291">
    <property type="entry name" value="NAD(P)-bd_dom_sf"/>
</dbReference>
<evidence type="ECO:0000313" key="3">
    <source>
        <dbReference type="Proteomes" id="UP000198546"/>
    </source>
</evidence>
<feature type="domain" description="Ketopantoate reductase N-terminal" evidence="1">
    <location>
        <begin position="3"/>
        <end position="154"/>
    </location>
</feature>
<reference evidence="2 3" key="1">
    <citation type="submission" date="2016-10" db="EMBL/GenBank/DDBJ databases">
        <authorList>
            <person name="de Groot N.N."/>
        </authorList>
    </citation>
    <scope>NUCLEOTIDE SEQUENCE [LARGE SCALE GENOMIC DNA]</scope>
    <source>
        <strain evidence="2 3">MON 2.2</strain>
    </source>
</reference>
<dbReference type="InterPro" id="IPR013332">
    <property type="entry name" value="KPR_N"/>
</dbReference>
<proteinExistence type="predicted"/>
<sequence>MRILMFGRGVIATIYGRVLGAAGHDVEFYVRPGRAAEYGDEVQLDWVDGRRGPFGRRVRESFRAPSRESLDPGHGFDLIVLSVGHHRLAEAAAFLAPRLGAATVLVFGNLWEEPLAAVQPLPADRLVFGFPGGGGGFREDGVLWGAMLPSVVIGRSDASPPRREQEVLAAFRQAGLAVRRENDMRGWLWLHFLADAGMFAQAARSGSLANMIGDRRAFRDAFLTTRELLPVLEARGVDLRQHRGALLPYRLPLLVAAASGWATALIPIARRSLEAHTDPHTAEARAVLEDTVREARRLGVPTPRLEQ</sequence>
<dbReference type="RefSeq" id="WP_090593105.1">
    <property type="nucleotide sequence ID" value="NZ_LT629688.1"/>
</dbReference>
<dbReference type="OrthoDB" id="9793586at2"/>